<dbReference type="InterPro" id="IPR017871">
    <property type="entry name" value="ABC_transporter-like_CS"/>
</dbReference>
<dbReference type="PROSITE" id="PS50893">
    <property type="entry name" value="ABC_TRANSPORTER_2"/>
    <property type="match status" value="1"/>
</dbReference>
<reference evidence="6 7" key="1">
    <citation type="journal article" date="2013" name="Nature">
        <title>Anaerobic oxidation of methane coupled to nitrate reduction in a novel archaeal lineage.</title>
        <authorList>
            <person name="Haroon M.F."/>
            <person name="Hu S."/>
            <person name="Shi Y."/>
            <person name="Imelfort M."/>
            <person name="Keller J."/>
            <person name="Hugenholtz P."/>
            <person name="Yuan Z."/>
            <person name="Tyson G.W."/>
        </authorList>
    </citation>
    <scope>NUCLEOTIDE SEQUENCE [LARGE SCALE GENOMIC DNA]</scope>
    <source>
        <strain evidence="6 7">ANME-2d</strain>
    </source>
</reference>
<dbReference type="RefSeq" id="WP_048090732.1">
    <property type="nucleotide sequence ID" value="NZ_JMIY01000004.1"/>
</dbReference>
<proteinExistence type="inferred from homology"/>
<keyword evidence="2" id="KW-0813">Transport</keyword>
<dbReference type="GO" id="GO:0016887">
    <property type="term" value="F:ATP hydrolysis activity"/>
    <property type="evidence" value="ECO:0007669"/>
    <property type="project" value="InterPro"/>
</dbReference>
<feature type="domain" description="ABC transporter" evidence="5">
    <location>
        <begin position="4"/>
        <end position="233"/>
    </location>
</feature>
<dbReference type="Pfam" id="PF00005">
    <property type="entry name" value="ABC_tran"/>
    <property type="match status" value="1"/>
</dbReference>
<dbReference type="SUPFAM" id="SSF52540">
    <property type="entry name" value="P-loop containing nucleoside triphosphate hydrolases"/>
    <property type="match status" value="1"/>
</dbReference>
<dbReference type="EMBL" id="JMIY01000004">
    <property type="protein sequence ID" value="KCZ71760.1"/>
    <property type="molecule type" value="Genomic_DNA"/>
</dbReference>
<evidence type="ECO:0000256" key="4">
    <source>
        <dbReference type="ARBA" id="ARBA00022840"/>
    </source>
</evidence>
<dbReference type="PANTHER" id="PTHR42711">
    <property type="entry name" value="ABC TRANSPORTER ATP-BINDING PROTEIN"/>
    <property type="match status" value="1"/>
</dbReference>
<dbReference type="Gene3D" id="3.40.50.300">
    <property type="entry name" value="P-loop containing nucleotide triphosphate hydrolases"/>
    <property type="match status" value="1"/>
</dbReference>
<dbReference type="InterPro" id="IPR027417">
    <property type="entry name" value="P-loop_NTPase"/>
</dbReference>
<evidence type="ECO:0000256" key="3">
    <source>
        <dbReference type="ARBA" id="ARBA00022741"/>
    </source>
</evidence>
<evidence type="ECO:0000313" key="6">
    <source>
        <dbReference type="EMBL" id="KCZ71760.1"/>
    </source>
</evidence>
<evidence type="ECO:0000256" key="2">
    <source>
        <dbReference type="ARBA" id="ARBA00022448"/>
    </source>
</evidence>
<organism evidence="6 7">
    <name type="scientific">Candidatus Methanoperedens nitratireducens</name>
    <dbReference type="NCBI Taxonomy" id="1392998"/>
    <lineage>
        <taxon>Archaea</taxon>
        <taxon>Methanobacteriati</taxon>
        <taxon>Methanobacteriota</taxon>
        <taxon>Stenosarchaea group</taxon>
        <taxon>Methanomicrobia</taxon>
        <taxon>Methanosarcinales</taxon>
        <taxon>ANME-2 cluster</taxon>
        <taxon>Candidatus Methanoperedentaceae</taxon>
        <taxon>Candidatus Methanoperedens</taxon>
    </lineage>
</organism>
<dbReference type="InterPro" id="IPR050763">
    <property type="entry name" value="ABC_transporter_ATP-binding"/>
</dbReference>
<keyword evidence="4" id="KW-0067">ATP-binding</keyword>
<keyword evidence="3" id="KW-0547">Nucleotide-binding</keyword>
<dbReference type="Proteomes" id="UP000027153">
    <property type="component" value="Unassembled WGS sequence"/>
</dbReference>
<dbReference type="SMART" id="SM00382">
    <property type="entry name" value="AAA"/>
    <property type="match status" value="1"/>
</dbReference>
<gene>
    <name evidence="6" type="ORF">ANME2D_01815</name>
</gene>
<dbReference type="PATRIC" id="fig|1392998.3.peg.1815"/>
<comment type="caution">
    <text evidence="6">The sequence shown here is derived from an EMBL/GenBank/DDBJ whole genome shotgun (WGS) entry which is preliminary data.</text>
</comment>
<dbReference type="AlphaFoldDB" id="A0A062V8R4"/>
<dbReference type="GO" id="GO:0005524">
    <property type="term" value="F:ATP binding"/>
    <property type="evidence" value="ECO:0007669"/>
    <property type="project" value="UniProtKB-KW"/>
</dbReference>
<comment type="similarity">
    <text evidence="1">Belongs to the ABC transporter superfamily.</text>
</comment>
<evidence type="ECO:0000256" key="1">
    <source>
        <dbReference type="ARBA" id="ARBA00005417"/>
    </source>
</evidence>
<evidence type="ECO:0000259" key="5">
    <source>
        <dbReference type="PROSITE" id="PS50893"/>
    </source>
</evidence>
<dbReference type="PROSITE" id="PS00211">
    <property type="entry name" value="ABC_TRANSPORTER_1"/>
    <property type="match status" value="1"/>
</dbReference>
<evidence type="ECO:0000313" key="7">
    <source>
        <dbReference type="Proteomes" id="UP000027153"/>
    </source>
</evidence>
<dbReference type="PANTHER" id="PTHR42711:SF5">
    <property type="entry name" value="ABC TRANSPORTER ATP-BINDING PROTEIN NATA"/>
    <property type="match status" value="1"/>
</dbReference>
<keyword evidence="7" id="KW-1185">Reference proteome</keyword>
<dbReference type="InterPro" id="IPR003439">
    <property type="entry name" value="ABC_transporter-like_ATP-bd"/>
</dbReference>
<protein>
    <submittedName>
        <fullName evidence="6">ABC-type multidrug transport system, ATPase component</fullName>
    </submittedName>
</protein>
<name>A0A062V8R4_9EURY</name>
<sequence>MNEIIVSDLGKEYDDFTAVDSLNFEIKKGEIFGIVGPNGAGKTTTLKMLSGLITPTRGNITVQGMDIKKDVQWIKQRLGFLPEDSPLYEGMTADDYLMFFAQIYGVEKAAASDRIKHILNELGLDAPDKKIGEMSKGMQRKVAIARALINDPEYLVLDEMTSGLDPTTSKYLAGFVADLKNKGKTIVFSAHNLYQVESLCDRVLIMNRGKEIACGTVAEIKRMCGAIEYIIEFSASEAFDFDATENNGNFTARTNDIEELNRIMGWVAGHNGRIIGVKTAEPSLEEIFLRLMG</sequence>
<dbReference type="CDD" id="cd03230">
    <property type="entry name" value="ABC_DR_subfamily_A"/>
    <property type="match status" value="1"/>
</dbReference>
<dbReference type="OrthoDB" id="87732at2157"/>
<dbReference type="InterPro" id="IPR003593">
    <property type="entry name" value="AAA+_ATPase"/>
</dbReference>
<accession>A0A062V8R4</accession>